<dbReference type="PANTHER" id="PTHR10584">
    <property type="entry name" value="SUGAR KINASE"/>
    <property type="match status" value="1"/>
</dbReference>
<dbReference type="SUPFAM" id="SSF53613">
    <property type="entry name" value="Ribokinase-like"/>
    <property type="match status" value="1"/>
</dbReference>
<organism evidence="4 5">
    <name type="scientific">Amycolatopsis bartoniae</name>
    <dbReference type="NCBI Taxonomy" id="941986"/>
    <lineage>
        <taxon>Bacteria</taxon>
        <taxon>Bacillati</taxon>
        <taxon>Actinomycetota</taxon>
        <taxon>Actinomycetes</taxon>
        <taxon>Pseudonocardiales</taxon>
        <taxon>Pseudonocardiaceae</taxon>
        <taxon>Amycolatopsis</taxon>
    </lineage>
</organism>
<dbReference type="AlphaFoldDB" id="A0A8H9M8E0"/>
<reference evidence="4" key="1">
    <citation type="journal article" date="2014" name="Int. J. Syst. Evol. Microbiol.">
        <title>Complete genome sequence of Corynebacterium casei LMG S-19264T (=DSM 44701T), isolated from a smear-ripened cheese.</title>
        <authorList>
            <consortium name="US DOE Joint Genome Institute (JGI-PGF)"/>
            <person name="Walter F."/>
            <person name="Albersmeier A."/>
            <person name="Kalinowski J."/>
            <person name="Ruckert C."/>
        </authorList>
    </citation>
    <scope>NUCLEOTIDE SEQUENCE</scope>
    <source>
        <strain evidence="4">CGMCC 4.7679</strain>
    </source>
</reference>
<accession>A0A8H9M8E0</accession>
<dbReference type="InterPro" id="IPR029056">
    <property type="entry name" value="Ribokinase-like"/>
</dbReference>
<proteinExistence type="predicted"/>
<comment type="caution">
    <text evidence="4">The sequence shown here is derived from an EMBL/GenBank/DDBJ whole genome shotgun (WGS) entry which is preliminary data.</text>
</comment>
<keyword evidence="2" id="KW-0418">Kinase</keyword>
<evidence type="ECO:0000256" key="1">
    <source>
        <dbReference type="ARBA" id="ARBA00022679"/>
    </source>
</evidence>
<protein>
    <recommendedName>
        <fullName evidence="3">Carbohydrate kinase PfkB domain-containing protein</fullName>
    </recommendedName>
</protein>
<dbReference type="GO" id="GO:0016301">
    <property type="term" value="F:kinase activity"/>
    <property type="evidence" value="ECO:0007669"/>
    <property type="project" value="UniProtKB-KW"/>
</dbReference>
<dbReference type="GO" id="GO:0005829">
    <property type="term" value="C:cytosol"/>
    <property type="evidence" value="ECO:0007669"/>
    <property type="project" value="TreeGrafter"/>
</dbReference>
<dbReference type="PANTHER" id="PTHR10584:SF166">
    <property type="entry name" value="RIBOKINASE"/>
    <property type="match status" value="1"/>
</dbReference>
<dbReference type="Gene3D" id="3.40.1190.20">
    <property type="match status" value="1"/>
</dbReference>
<evidence type="ECO:0000313" key="5">
    <source>
        <dbReference type="Proteomes" id="UP000658656"/>
    </source>
</evidence>
<reference evidence="4" key="2">
    <citation type="submission" date="2020-09" db="EMBL/GenBank/DDBJ databases">
        <authorList>
            <person name="Sun Q."/>
            <person name="Zhou Y."/>
        </authorList>
    </citation>
    <scope>NUCLEOTIDE SEQUENCE</scope>
    <source>
        <strain evidence="4">CGMCC 4.7679</strain>
    </source>
</reference>
<sequence length="312" mass="31609">MTFDLLVIGDANPDVIAGPLTADLAFGQREQLAERGVLTLGGSAAITAAGAARLGLRVAIAARVGNDAAGRFVRDVLEERGVDTRALHTDPDLPTPLTIVLTRGSDRAIVTTPGTFEATTPADVPADLLASCRHVHASSYFLLPKLAAGLPELFRTARAHGASSSLDTNDDPAGRWDGVSAVLPEVGYLLPNAAEACRLAGVADAREAAAALASRGPVVVVKDGAEGAFAVAGDAVVSARATPVEAVDAVGAGDSFNAGFLAATLGGLPVEQALRFAVACGGRSVLAAGGTASQPTWDEALAHTEYVRTETA</sequence>
<dbReference type="InterPro" id="IPR011611">
    <property type="entry name" value="PfkB_dom"/>
</dbReference>
<dbReference type="Proteomes" id="UP000658656">
    <property type="component" value="Unassembled WGS sequence"/>
</dbReference>
<keyword evidence="1" id="KW-0808">Transferase</keyword>
<dbReference type="Pfam" id="PF00294">
    <property type="entry name" value="PfkB"/>
    <property type="match status" value="1"/>
</dbReference>
<evidence type="ECO:0000259" key="3">
    <source>
        <dbReference type="Pfam" id="PF00294"/>
    </source>
</evidence>
<keyword evidence="5" id="KW-1185">Reference proteome</keyword>
<evidence type="ECO:0000313" key="4">
    <source>
        <dbReference type="EMBL" id="GHF40630.1"/>
    </source>
</evidence>
<dbReference type="EMBL" id="BNAV01000001">
    <property type="protein sequence ID" value="GHF40630.1"/>
    <property type="molecule type" value="Genomic_DNA"/>
</dbReference>
<dbReference type="RefSeq" id="WP_145936159.1">
    <property type="nucleotide sequence ID" value="NZ_BNAV01000001.1"/>
</dbReference>
<name>A0A8H9M8E0_9PSEU</name>
<dbReference type="OrthoDB" id="7946249at2"/>
<evidence type="ECO:0000256" key="2">
    <source>
        <dbReference type="ARBA" id="ARBA00022777"/>
    </source>
</evidence>
<feature type="domain" description="Carbohydrate kinase PfkB" evidence="3">
    <location>
        <begin position="4"/>
        <end position="296"/>
    </location>
</feature>
<gene>
    <name evidence="4" type="ORF">GCM10017566_12540</name>
</gene>